<reference evidence="1" key="2">
    <citation type="submission" date="2007-03" db="EMBL/GenBank/DDBJ databases">
        <authorList>
            <consortium name="The International Medicago Genome Annotation Group"/>
        </authorList>
    </citation>
    <scope>NUCLEOTIDE SEQUENCE</scope>
</reference>
<dbReference type="AlphaFoldDB" id="Q2HRP9"/>
<protein>
    <submittedName>
        <fullName evidence="1">Uncharacterized protein</fullName>
    </submittedName>
</protein>
<accession>Q2HRP9</accession>
<evidence type="ECO:0000313" key="1">
    <source>
        <dbReference type="EMBL" id="ABD33224.1"/>
    </source>
</evidence>
<proteinExistence type="predicted"/>
<organism evidence="1">
    <name type="scientific">Medicago truncatula</name>
    <name type="common">Barrel medic</name>
    <name type="synonym">Medicago tribuloides</name>
    <dbReference type="NCBI Taxonomy" id="3880"/>
    <lineage>
        <taxon>Eukaryota</taxon>
        <taxon>Viridiplantae</taxon>
        <taxon>Streptophyta</taxon>
        <taxon>Embryophyta</taxon>
        <taxon>Tracheophyta</taxon>
        <taxon>Spermatophyta</taxon>
        <taxon>Magnoliopsida</taxon>
        <taxon>eudicotyledons</taxon>
        <taxon>Gunneridae</taxon>
        <taxon>Pentapetalae</taxon>
        <taxon>rosids</taxon>
        <taxon>fabids</taxon>
        <taxon>Fabales</taxon>
        <taxon>Fabaceae</taxon>
        <taxon>Papilionoideae</taxon>
        <taxon>50 kb inversion clade</taxon>
        <taxon>NPAAA clade</taxon>
        <taxon>Hologalegina</taxon>
        <taxon>IRL clade</taxon>
        <taxon>Trifolieae</taxon>
        <taxon>Medicago</taxon>
    </lineage>
</organism>
<name>Q2HRP9_MEDTR</name>
<sequence length="99" mass="10840">MLTTQGENRDCVKAGQIKSGVEVPNPNQGVAPSKPSCQAALSIHRQGGVKPCSSQVKLEEMRSNDKKVIVIIHLKSVVVQNAIIMYHPLKTVVVKNPWR</sequence>
<gene>
    <name evidence="1" type="ORF">MtrDRAFT_AC158464g8v2</name>
</gene>
<reference evidence="1" key="1">
    <citation type="submission" date="2005-04" db="EMBL/GenBank/DDBJ databases">
        <authorList>
            <person name="Town C.D."/>
        </authorList>
    </citation>
    <scope>NUCLEOTIDE SEQUENCE</scope>
</reference>
<dbReference type="EMBL" id="AC158464">
    <property type="protein sequence ID" value="ABD33224.1"/>
    <property type="molecule type" value="Genomic_DNA"/>
</dbReference>